<gene>
    <name evidence="2" type="ORF">ETU37_18995</name>
</gene>
<evidence type="ECO:0000313" key="2">
    <source>
        <dbReference type="EMBL" id="RYU10072.1"/>
    </source>
</evidence>
<dbReference type="PROSITE" id="PS51257">
    <property type="entry name" value="PROKAR_LIPOPROTEIN"/>
    <property type="match status" value="1"/>
</dbReference>
<evidence type="ECO:0000313" key="3">
    <source>
        <dbReference type="Proteomes" id="UP000291189"/>
    </source>
</evidence>
<proteinExistence type="predicted"/>
<dbReference type="InterPro" id="IPR007210">
    <property type="entry name" value="ABC_Gly_betaine_transp_sub-bd"/>
</dbReference>
<dbReference type="Gene3D" id="3.40.190.10">
    <property type="entry name" value="Periplasmic binding protein-like II"/>
    <property type="match status" value="1"/>
</dbReference>
<dbReference type="AlphaFoldDB" id="A0A4Q5IVN4"/>
<dbReference type="SUPFAM" id="SSF53850">
    <property type="entry name" value="Periplasmic binding protein-like II"/>
    <property type="match status" value="1"/>
</dbReference>
<dbReference type="Pfam" id="PF04069">
    <property type="entry name" value="OpuAC"/>
    <property type="match status" value="1"/>
</dbReference>
<protein>
    <submittedName>
        <fullName evidence="2">Glycine/betaine ABC transporter substrate-binding protein</fullName>
    </submittedName>
</protein>
<comment type="caution">
    <text evidence="2">The sequence shown here is derived from an EMBL/GenBank/DDBJ whole genome shotgun (WGS) entry which is preliminary data.</text>
</comment>
<dbReference type="GO" id="GO:0043190">
    <property type="term" value="C:ATP-binding cassette (ABC) transporter complex"/>
    <property type="evidence" value="ECO:0007669"/>
    <property type="project" value="InterPro"/>
</dbReference>
<dbReference type="Proteomes" id="UP000291189">
    <property type="component" value="Unassembled WGS sequence"/>
</dbReference>
<dbReference type="Gene3D" id="3.40.190.100">
    <property type="entry name" value="Glycine betaine-binding periplasmic protein, domain 2"/>
    <property type="match status" value="1"/>
</dbReference>
<keyword evidence="3" id="KW-1185">Reference proteome</keyword>
<dbReference type="GO" id="GO:0022857">
    <property type="term" value="F:transmembrane transporter activity"/>
    <property type="evidence" value="ECO:0007669"/>
    <property type="project" value="InterPro"/>
</dbReference>
<dbReference type="CDD" id="cd13643">
    <property type="entry name" value="PBP2_BCP_2"/>
    <property type="match status" value="1"/>
</dbReference>
<accession>A0A4Q5IVN4</accession>
<dbReference type="EMBL" id="SDPU01000034">
    <property type="protein sequence ID" value="RYU10072.1"/>
    <property type="molecule type" value="Genomic_DNA"/>
</dbReference>
<feature type="domain" description="ABC-type glycine betaine transport system substrate-binding" evidence="1">
    <location>
        <begin position="44"/>
        <end position="313"/>
    </location>
</feature>
<sequence>MRGARAVAVVACVTVVAACGGGSIEEQTQANEDQAAEAGGECGDLNMAVNPWVGYEASAYVVGTVAQEELGCTVNYKDLKEDVSWQGFGTGEVDVVIEDWGHPDLEKKFVESKGGDGSATDFGENGNVGIIGWYVPGWLAEEHPDILDYKNLNKYAKDFATSESGGQGQFLGSDPSYVQFDEAIIDNLGLDFKVVFSGGEAATITAFEQAQKNKEWLIGYFWEPQYIHAEIPLEQVKLPPYTDGCQDVPAKVACAYPDTPLKKFVSTDWSESDSTAVGLVKNFKWTNDDQNLVAAYITSDGMSPEDAAAKWVKDNPDKVQAWLG</sequence>
<dbReference type="OrthoDB" id="7805658at2"/>
<name>A0A4Q5IVN4_9ACTN</name>
<organism evidence="2 3">
    <name type="scientific">Nocardioides iriomotensis</name>
    <dbReference type="NCBI Taxonomy" id="715784"/>
    <lineage>
        <taxon>Bacteria</taxon>
        <taxon>Bacillati</taxon>
        <taxon>Actinomycetota</taxon>
        <taxon>Actinomycetes</taxon>
        <taxon>Propionibacteriales</taxon>
        <taxon>Nocardioidaceae</taxon>
        <taxon>Nocardioides</taxon>
    </lineage>
</organism>
<evidence type="ECO:0000259" key="1">
    <source>
        <dbReference type="Pfam" id="PF04069"/>
    </source>
</evidence>
<reference evidence="2 3" key="1">
    <citation type="submission" date="2019-01" db="EMBL/GenBank/DDBJ databases">
        <title>Nocardioides guangzhouensis sp. nov., an actinobacterium isolated from soil.</title>
        <authorList>
            <person name="Fu Y."/>
            <person name="Cai Y."/>
            <person name="Lin Z."/>
            <person name="Chen P."/>
        </authorList>
    </citation>
    <scope>NUCLEOTIDE SEQUENCE [LARGE SCALE GENOMIC DNA]</scope>
    <source>
        <strain evidence="2 3">NBRC 105384</strain>
    </source>
</reference>